<reference evidence="1 2" key="1">
    <citation type="journal article" date="2008" name="Science">
        <title>The Physcomitrella genome reveals evolutionary insights into the conquest of land by plants.</title>
        <authorList>
            <person name="Rensing S."/>
            <person name="Lang D."/>
            <person name="Zimmer A."/>
            <person name="Terry A."/>
            <person name="Salamov A."/>
            <person name="Shapiro H."/>
            <person name="Nishiyama T."/>
            <person name="Perroud P.-F."/>
            <person name="Lindquist E."/>
            <person name="Kamisugi Y."/>
            <person name="Tanahashi T."/>
            <person name="Sakakibara K."/>
            <person name="Fujita T."/>
            <person name="Oishi K."/>
            <person name="Shin-I T."/>
            <person name="Kuroki Y."/>
            <person name="Toyoda A."/>
            <person name="Suzuki Y."/>
            <person name="Hashimoto A."/>
            <person name="Yamaguchi K."/>
            <person name="Sugano A."/>
            <person name="Kohara Y."/>
            <person name="Fujiyama A."/>
            <person name="Anterola A."/>
            <person name="Aoki S."/>
            <person name="Ashton N."/>
            <person name="Barbazuk W.B."/>
            <person name="Barker E."/>
            <person name="Bennetzen J."/>
            <person name="Bezanilla M."/>
            <person name="Blankenship R."/>
            <person name="Cho S.H."/>
            <person name="Dutcher S."/>
            <person name="Estelle M."/>
            <person name="Fawcett J.A."/>
            <person name="Gundlach H."/>
            <person name="Hanada K."/>
            <person name="Heyl A."/>
            <person name="Hicks K.A."/>
            <person name="Hugh J."/>
            <person name="Lohr M."/>
            <person name="Mayer K."/>
            <person name="Melkozernov A."/>
            <person name="Murata T."/>
            <person name="Nelson D."/>
            <person name="Pils B."/>
            <person name="Prigge M."/>
            <person name="Reiss B."/>
            <person name="Renner T."/>
            <person name="Rombauts S."/>
            <person name="Rushton P."/>
            <person name="Sanderfoot A."/>
            <person name="Schween G."/>
            <person name="Shiu S.-H."/>
            <person name="Stueber K."/>
            <person name="Theodoulou F.L."/>
            <person name="Tu H."/>
            <person name="Van de Peer Y."/>
            <person name="Verrier P.J."/>
            <person name="Waters E."/>
            <person name="Wood A."/>
            <person name="Yang L."/>
            <person name="Cove D."/>
            <person name="Cuming A."/>
            <person name="Hasebe M."/>
            <person name="Lucas S."/>
            <person name="Mishler D.B."/>
            <person name="Reski R."/>
            <person name="Grigoriev I."/>
            <person name="Quatrano R.S."/>
            <person name="Boore J.L."/>
        </authorList>
    </citation>
    <scope>NUCLEOTIDE SEQUENCE [LARGE SCALE GENOMIC DNA]</scope>
    <source>
        <strain evidence="1 2">cv. Gransden 2004</strain>
    </source>
</reference>
<proteinExistence type="predicted"/>
<gene>
    <name evidence="1" type="primary">LOC112287139</name>
</gene>
<dbReference type="EMBL" id="ABEU02000001">
    <property type="status" value="NOT_ANNOTATED_CDS"/>
    <property type="molecule type" value="Genomic_DNA"/>
</dbReference>
<name>A0A7I3ZQG2_PHYPA</name>
<dbReference type="EnsemblPlants" id="Pp3c1_1940V3.4">
    <property type="protein sequence ID" value="PAC:32971635.CDS.1"/>
    <property type="gene ID" value="Pp3c1_1940"/>
</dbReference>
<dbReference type="Proteomes" id="UP000006727">
    <property type="component" value="Chromosome 1"/>
</dbReference>
<evidence type="ECO:0000313" key="2">
    <source>
        <dbReference type="Proteomes" id="UP000006727"/>
    </source>
</evidence>
<keyword evidence="2" id="KW-1185">Reference proteome</keyword>
<sequence length="66" mass="7652">MNKLDLSQTRRDSGSSLVSTCDRCWILISPFTPQLRSFCAQVARWVLRDPCRGSSWDEYCHDLDEV</sequence>
<dbReference type="Gramene" id="Pp3c1_1940V3.4">
    <property type="protein sequence ID" value="PAC:32971635.CDS.1"/>
    <property type="gene ID" value="Pp3c1_1940"/>
</dbReference>
<reference evidence="1" key="3">
    <citation type="submission" date="2020-12" db="UniProtKB">
        <authorList>
            <consortium name="EnsemblPlants"/>
        </authorList>
    </citation>
    <scope>IDENTIFICATION</scope>
</reference>
<organism evidence="1 2">
    <name type="scientific">Physcomitrium patens</name>
    <name type="common">Spreading-leaved earth moss</name>
    <name type="synonym">Physcomitrella patens</name>
    <dbReference type="NCBI Taxonomy" id="3218"/>
    <lineage>
        <taxon>Eukaryota</taxon>
        <taxon>Viridiplantae</taxon>
        <taxon>Streptophyta</taxon>
        <taxon>Embryophyta</taxon>
        <taxon>Bryophyta</taxon>
        <taxon>Bryophytina</taxon>
        <taxon>Bryopsida</taxon>
        <taxon>Funariidae</taxon>
        <taxon>Funariales</taxon>
        <taxon>Funariaceae</taxon>
        <taxon>Physcomitrium</taxon>
    </lineage>
</organism>
<dbReference type="AlphaFoldDB" id="A0A7I3ZQG2"/>
<accession>A0A7I3ZQG2</accession>
<evidence type="ECO:0000313" key="1">
    <source>
        <dbReference type="EnsemblPlants" id="PAC:32971635.CDS.1"/>
    </source>
</evidence>
<reference evidence="1 2" key="2">
    <citation type="journal article" date="2018" name="Plant J.">
        <title>The Physcomitrella patens chromosome-scale assembly reveals moss genome structure and evolution.</title>
        <authorList>
            <person name="Lang D."/>
            <person name="Ullrich K.K."/>
            <person name="Murat F."/>
            <person name="Fuchs J."/>
            <person name="Jenkins J."/>
            <person name="Haas F.B."/>
            <person name="Piednoel M."/>
            <person name="Gundlach H."/>
            <person name="Van Bel M."/>
            <person name="Meyberg R."/>
            <person name="Vives C."/>
            <person name="Morata J."/>
            <person name="Symeonidi A."/>
            <person name="Hiss M."/>
            <person name="Muchero W."/>
            <person name="Kamisugi Y."/>
            <person name="Saleh O."/>
            <person name="Blanc G."/>
            <person name="Decker E.L."/>
            <person name="van Gessel N."/>
            <person name="Grimwood J."/>
            <person name="Hayes R.D."/>
            <person name="Graham S.W."/>
            <person name="Gunter L.E."/>
            <person name="McDaniel S.F."/>
            <person name="Hoernstein S.N.W."/>
            <person name="Larsson A."/>
            <person name="Li F.W."/>
            <person name="Perroud P.F."/>
            <person name="Phillips J."/>
            <person name="Ranjan P."/>
            <person name="Rokshar D.S."/>
            <person name="Rothfels C.J."/>
            <person name="Schneider L."/>
            <person name="Shu S."/>
            <person name="Stevenson D.W."/>
            <person name="Thummler F."/>
            <person name="Tillich M."/>
            <person name="Villarreal Aguilar J.C."/>
            <person name="Widiez T."/>
            <person name="Wong G.K."/>
            <person name="Wymore A."/>
            <person name="Zhang Y."/>
            <person name="Zimmer A.D."/>
            <person name="Quatrano R.S."/>
            <person name="Mayer K.F.X."/>
            <person name="Goodstein D."/>
            <person name="Casacuberta J.M."/>
            <person name="Vandepoele K."/>
            <person name="Reski R."/>
            <person name="Cuming A.C."/>
            <person name="Tuskan G.A."/>
            <person name="Maumus F."/>
            <person name="Salse J."/>
            <person name="Schmutz J."/>
            <person name="Rensing S.A."/>
        </authorList>
    </citation>
    <scope>NUCLEOTIDE SEQUENCE [LARGE SCALE GENOMIC DNA]</scope>
    <source>
        <strain evidence="1 2">cv. Gransden 2004</strain>
    </source>
</reference>
<protein>
    <submittedName>
        <fullName evidence="1">Uncharacterized protein</fullName>
    </submittedName>
</protein>